<dbReference type="Pfam" id="PF00171">
    <property type="entry name" value="Aldedh"/>
    <property type="match status" value="1"/>
</dbReference>
<evidence type="ECO:0000256" key="2">
    <source>
        <dbReference type="ARBA" id="ARBA00023002"/>
    </source>
</evidence>
<dbReference type="Gene3D" id="3.40.605.10">
    <property type="entry name" value="Aldehyde Dehydrogenase, Chain A, domain 1"/>
    <property type="match status" value="1"/>
</dbReference>
<dbReference type="Gene3D" id="3.40.309.10">
    <property type="entry name" value="Aldehyde Dehydrogenase, Chain A, domain 2"/>
    <property type="match status" value="1"/>
</dbReference>
<dbReference type="GO" id="GO:0008911">
    <property type="term" value="F:lactaldehyde dehydrogenase (NAD+) activity"/>
    <property type="evidence" value="ECO:0007669"/>
    <property type="project" value="TreeGrafter"/>
</dbReference>
<dbReference type="InterPro" id="IPR051020">
    <property type="entry name" value="ALDH-related_metabolic_enz"/>
</dbReference>
<dbReference type="RefSeq" id="WP_207224477.1">
    <property type="nucleotide sequence ID" value="NZ_SHKN01000002.1"/>
</dbReference>
<sequence length="464" mass="51112">MMTSIKVRSPFNGRLLQEIPLMDGQQVEEKMANAYALFQDRTRWLKPYERIEILERTKKLMEAKIEELTKIAASEGGKPYQDSKVEVLRAINGVQLAIEYMGQIKGEQIPMGMTAASLNRLAFTMPEPIGVVLSISAFNHPLNLAVHQIIPAFAVGCPVIIKPASSTPLSAIELVKMMKEAGLPADWVEVVICNRENAELMVKDKRVNYFSFIGSAEVGWSLRSKLAPGTHCAMEHGGSAPVIVQADTDIDEAVTLLGKGAFYHAGQVCVSVQRIYVHKSIVDEFSQKLVAYAKAIKVGDPLDPFTEVGPLIDSEEQDRVHKWVCEAVEEGAELLCGGHKCMETCYLPTVLLNPAEESKVSKLEVFGPVVCIYPYGKLQEAIDRSNSLDLAFQASIFTKDMDKALDTVNQLNASAVMVNDHTAFRVDWMPFGGRDASGIGVGGIPYSMKEMTRDKLMVIRSKSI</sequence>
<evidence type="ECO:0000256" key="1">
    <source>
        <dbReference type="ARBA" id="ARBA00009986"/>
    </source>
</evidence>
<dbReference type="InterPro" id="IPR016161">
    <property type="entry name" value="Ald_DH/histidinol_DH"/>
</dbReference>
<keyword evidence="2" id="KW-0560">Oxidoreductase</keyword>
<dbReference type="AlphaFoldDB" id="A0A4Q7VBZ8"/>
<dbReference type="InterPro" id="IPR016162">
    <property type="entry name" value="Ald_DH_N"/>
</dbReference>
<protein>
    <submittedName>
        <fullName evidence="4">Acyl-CoA reductase-like NAD-dependent aldehyde dehydrogenase</fullName>
    </submittedName>
</protein>
<dbReference type="PANTHER" id="PTHR42991">
    <property type="entry name" value="ALDEHYDE DEHYDROGENASE"/>
    <property type="match status" value="1"/>
</dbReference>
<dbReference type="EMBL" id="SHKN01000002">
    <property type="protein sequence ID" value="RZT93384.1"/>
    <property type="molecule type" value="Genomic_DNA"/>
</dbReference>
<dbReference type="InterPro" id="IPR015590">
    <property type="entry name" value="Aldehyde_DH_dom"/>
</dbReference>
<feature type="domain" description="Aldehyde dehydrogenase" evidence="3">
    <location>
        <begin position="4"/>
        <end position="455"/>
    </location>
</feature>
<evidence type="ECO:0000313" key="5">
    <source>
        <dbReference type="Proteomes" id="UP000293562"/>
    </source>
</evidence>
<evidence type="ECO:0000313" key="4">
    <source>
        <dbReference type="EMBL" id="RZT93384.1"/>
    </source>
</evidence>
<accession>A0A4Q7VBZ8</accession>
<organism evidence="4 5">
    <name type="scientific">Ancylomarina subtilis</name>
    <dbReference type="NCBI Taxonomy" id="1639035"/>
    <lineage>
        <taxon>Bacteria</taxon>
        <taxon>Pseudomonadati</taxon>
        <taxon>Bacteroidota</taxon>
        <taxon>Bacteroidia</taxon>
        <taxon>Marinilabiliales</taxon>
        <taxon>Marinifilaceae</taxon>
        <taxon>Ancylomarina</taxon>
    </lineage>
</organism>
<reference evidence="4 5" key="1">
    <citation type="submission" date="2019-02" db="EMBL/GenBank/DDBJ databases">
        <title>Genomic Encyclopedia of Type Strains, Phase IV (KMG-IV): sequencing the most valuable type-strain genomes for metagenomic binning, comparative biology and taxonomic classification.</title>
        <authorList>
            <person name="Goeker M."/>
        </authorList>
    </citation>
    <scope>NUCLEOTIDE SEQUENCE [LARGE SCALE GENOMIC DNA]</scope>
    <source>
        <strain evidence="4 5">DSM 28825</strain>
    </source>
</reference>
<proteinExistence type="inferred from homology"/>
<gene>
    <name evidence="4" type="ORF">EV201_2545</name>
</gene>
<dbReference type="InterPro" id="IPR016163">
    <property type="entry name" value="Ald_DH_C"/>
</dbReference>
<keyword evidence="5" id="KW-1185">Reference proteome</keyword>
<evidence type="ECO:0000259" key="3">
    <source>
        <dbReference type="Pfam" id="PF00171"/>
    </source>
</evidence>
<comment type="caution">
    <text evidence="4">The sequence shown here is derived from an EMBL/GenBank/DDBJ whole genome shotgun (WGS) entry which is preliminary data.</text>
</comment>
<comment type="similarity">
    <text evidence="1">Belongs to the aldehyde dehydrogenase family.</text>
</comment>
<name>A0A4Q7VBZ8_9BACT</name>
<dbReference type="Proteomes" id="UP000293562">
    <property type="component" value="Unassembled WGS sequence"/>
</dbReference>
<dbReference type="PANTHER" id="PTHR42991:SF1">
    <property type="entry name" value="ALDEHYDE DEHYDROGENASE"/>
    <property type="match status" value="1"/>
</dbReference>
<dbReference type="SUPFAM" id="SSF53720">
    <property type="entry name" value="ALDH-like"/>
    <property type="match status" value="1"/>
</dbReference>